<feature type="transmembrane region" description="Helical" evidence="4">
    <location>
        <begin position="188"/>
        <end position="206"/>
    </location>
</feature>
<evidence type="ECO:0000256" key="5">
    <source>
        <dbReference type="SAM" id="SignalP"/>
    </source>
</evidence>
<feature type="transmembrane region" description="Helical" evidence="4">
    <location>
        <begin position="371"/>
        <end position="390"/>
    </location>
</feature>
<dbReference type="EC" id="2.7.7.65" evidence="2"/>
<dbReference type="InterPro" id="IPR011622">
    <property type="entry name" value="7TMR_DISM_rcpt_extracell_dom2"/>
</dbReference>
<feature type="domain" description="GGDEF" evidence="6">
    <location>
        <begin position="465"/>
        <end position="600"/>
    </location>
</feature>
<feature type="transmembrane region" description="Helical" evidence="4">
    <location>
        <begin position="336"/>
        <end position="359"/>
    </location>
</feature>
<evidence type="ECO:0000313" key="8">
    <source>
        <dbReference type="Proteomes" id="UP000646426"/>
    </source>
</evidence>
<keyword evidence="5" id="KW-0732">Signal</keyword>
<evidence type="ECO:0000259" key="6">
    <source>
        <dbReference type="PROSITE" id="PS50887"/>
    </source>
</evidence>
<dbReference type="GO" id="GO:1902201">
    <property type="term" value="P:negative regulation of bacterial-type flagellum-dependent cell motility"/>
    <property type="evidence" value="ECO:0007669"/>
    <property type="project" value="TreeGrafter"/>
</dbReference>
<protein>
    <recommendedName>
        <fullName evidence="2">diguanylate cyclase</fullName>
        <ecNumber evidence="2">2.7.7.65</ecNumber>
    </recommendedName>
</protein>
<dbReference type="InterPro" id="IPR000160">
    <property type="entry name" value="GGDEF_dom"/>
</dbReference>
<comment type="caution">
    <text evidence="7">The sequence shown here is derived from an EMBL/GenBank/DDBJ whole genome shotgun (WGS) entry which is preliminary data.</text>
</comment>
<evidence type="ECO:0000313" key="7">
    <source>
        <dbReference type="EMBL" id="GHA73535.1"/>
    </source>
</evidence>
<gene>
    <name evidence="7" type="ORF">GCM10007067_07870</name>
</gene>
<dbReference type="NCBIfam" id="TIGR00254">
    <property type="entry name" value="GGDEF"/>
    <property type="match status" value="1"/>
</dbReference>
<dbReference type="PANTHER" id="PTHR45138:SF9">
    <property type="entry name" value="DIGUANYLATE CYCLASE DGCM-RELATED"/>
    <property type="match status" value="1"/>
</dbReference>
<dbReference type="FunFam" id="3.30.70.270:FF:000001">
    <property type="entry name" value="Diguanylate cyclase domain protein"/>
    <property type="match status" value="1"/>
</dbReference>
<feature type="transmembrane region" description="Helical" evidence="4">
    <location>
        <begin position="307"/>
        <end position="324"/>
    </location>
</feature>
<feature type="transmembrane region" description="Helical" evidence="4">
    <location>
        <begin position="281"/>
        <end position="301"/>
    </location>
</feature>
<feature type="chain" id="PRO_5038101677" description="diguanylate cyclase" evidence="5">
    <location>
        <begin position="21"/>
        <end position="609"/>
    </location>
</feature>
<proteinExistence type="predicted"/>
<dbReference type="GO" id="GO:0052621">
    <property type="term" value="F:diguanylate cyclase activity"/>
    <property type="evidence" value="ECO:0007669"/>
    <property type="project" value="UniProtKB-EC"/>
</dbReference>
<keyword evidence="4" id="KW-0472">Membrane</keyword>
<comment type="cofactor">
    <cofactor evidence="1">
        <name>Mg(2+)</name>
        <dbReference type="ChEBI" id="CHEBI:18420"/>
    </cofactor>
</comment>
<evidence type="ECO:0000256" key="2">
    <source>
        <dbReference type="ARBA" id="ARBA00012528"/>
    </source>
</evidence>
<dbReference type="Pfam" id="PF07695">
    <property type="entry name" value="7TMR-DISM_7TM"/>
    <property type="match status" value="1"/>
</dbReference>
<reference evidence="7" key="2">
    <citation type="submission" date="2020-09" db="EMBL/GenBank/DDBJ databases">
        <authorList>
            <person name="Sun Q."/>
            <person name="Kim S."/>
        </authorList>
    </citation>
    <scope>NUCLEOTIDE SEQUENCE</scope>
    <source>
        <strain evidence="7">KCTC 23077</strain>
    </source>
</reference>
<evidence type="ECO:0000256" key="4">
    <source>
        <dbReference type="SAM" id="Phobius"/>
    </source>
</evidence>
<dbReference type="RefSeq" id="WP_189453515.1">
    <property type="nucleotide sequence ID" value="NZ_BMYD01000001.1"/>
</dbReference>
<reference evidence="7" key="1">
    <citation type="journal article" date="2014" name="Int. J. Syst. Evol. Microbiol.">
        <title>Complete genome sequence of Corynebacterium casei LMG S-19264T (=DSM 44701T), isolated from a smear-ripened cheese.</title>
        <authorList>
            <consortium name="US DOE Joint Genome Institute (JGI-PGF)"/>
            <person name="Walter F."/>
            <person name="Albersmeier A."/>
            <person name="Kalinowski J."/>
            <person name="Ruckert C."/>
        </authorList>
    </citation>
    <scope>NUCLEOTIDE SEQUENCE</scope>
    <source>
        <strain evidence="7">KCTC 23077</strain>
    </source>
</reference>
<dbReference type="InterPro" id="IPR011623">
    <property type="entry name" value="7TMR_DISM_rcpt_extracell_dom1"/>
</dbReference>
<dbReference type="PANTHER" id="PTHR45138">
    <property type="entry name" value="REGULATORY COMPONENTS OF SENSORY TRANSDUCTION SYSTEM"/>
    <property type="match status" value="1"/>
</dbReference>
<dbReference type="GO" id="GO:0005886">
    <property type="term" value="C:plasma membrane"/>
    <property type="evidence" value="ECO:0007669"/>
    <property type="project" value="TreeGrafter"/>
</dbReference>
<dbReference type="InterPro" id="IPR043128">
    <property type="entry name" value="Rev_trsase/Diguanyl_cyclase"/>
</dbReference>
<dbReference type="Gene3D" id="2.60.40.2380">
    <property type="match status" value="1"/>
</dbReference>
<name>A0A918W6H1_9GAMM</name>
<dbReference type="EMBL" id="BMYD01000001">
    <property type="protein sequence ID" value="GHA73535.1"/>
    <property type="molecule type" value="Genomic_DNA"/>
</dbReference>
<accession>A0A918W6H1</accession>
<feature type="transmembrane region" description="Helical" evidence="4">
    <location>
        <begin position="245"/>
        <end position="269"/>
    </location>
</feature>
<dbReference type="SUPFAM" id="SSF55073">
    <property type="entry name" value="Nucleotide cyclase"/>
    <property type="match status" value="1"/>
</dbReference>
<keyword evidence="4" id="KW-1133">Transmembrane helix</keyword>
<dbReference type="GO" id="GO:0043709">
    <property type="term" value="P:cell adhesion involved in single-species biofilm formation"/>
    <property type="evidence" value="ECO:0007669"/>
    <property type="project" value="TreeGrafter"/>
</dbReference>
<dbReference type="InterPro" id="IPR029787">
    <property type="entry name" value="Nucleotide_cyclase"/>
</dbReference>
<sequence>MSTAAALCLAWLLCLLPAVASSRPALVLDDAAASLPLTPHLTHLHDPSGELGLDEATQLQRSGRFTPLHTTALGFRDGAYWFHASLLNRRADEPRWLLVQRYALSDHVDVHLRFSDGRVAHYASGDAHPFGARSVPYRHPNFWLELPPDTPVDLYIRVKSTSSMQVPFWLHTPVAFAESSRDAQFGIGIYYGMLLALLFYNLVLWLNLRDATYFWYLLHIGAFGLVLFTLNGLGFEYLWPHSPAFAQLAVPLFISLGQVGMQQFARVFLDLRKRWPAGDRAGAWLIAFFIALAIATFWLPISISTQLASAAVFLSTAWIAVAGTRVALQGYKPARLFVLAWAMLLLGIVMFAAIAFGMLPKTFVTEYGVQIGSALEMLLLSIAIGYRYSALRSDNERIVREAKMHLEHKVELRTTELRQALEQLGDAHARLRETSQRDALTGLHTRGHFRELYEGLLTRARTDGSPLTLLMIDVDHFKRINDDYGHLAGDECLRWTAHCIGQTLRPHAAVPARFGGEEFIVALPGLNAQRAVEVADEVLAKLRARPCPAHGQDVGITASIGVHEVDPEREPRLELALRHADDALYCAKHEGRDRVCVSTPSARPPSDRL</sequence>
<feature type="transmembrane region" description="Helical" evidence="4">
    <location>
        <begin position="213"/>
        <end position="233"/>
    </location>
</feature>
<dbReference type="InterPro" id="IPR050469">
    <property type="entry name" value="Diguanylate_Cyclase"/>
</dbReference>
<dbReference type="Proteomes" id="UP000646426">
    <property type="component" value="Unassembled WGS sequence"/>
</dbReference>
<dbReference type="CDD" id="cd01949">
    <property type="entry name" value="GGDEF"/>
    <property type="match status" value="1"/>
</dbReference>
<organism evidence="7 8">
    <name type="scientific">Cognatilysobacter bugurensis</name>
    <dbReference type="NCBI Taxonomy" id="543356"/>
    <lineage>
        <taxon>Bacteria</taxon>
        <taxon>Pseudomonadati</taxon>
        <taxon>Pseudomonadota</taxon>
        <taxon>Gammaproteobacteria</taxon>
        <taxon>Lysobacterales</taxon>
        <taxon>Lysobacteraceae</taxon>
        <taxon>Cognatilysobacter</taxon>
    </lineage>
</organism>
<dbReference type="Pfam" id="PF07696">
    <property type="entry name" value="7TMR-DISMED2"/>
    <property type="match status" value="1"/>
</dbReference>
<evidence type="ECO:0000256" key="1">
    <source>
        <dbReference type="ARBA" id="ARBA00001946"/>
    </source>
</evidence>
<keyword evidence="8" id="KW-1185">Reference proteome</keyword>
<dbReference type="SMART" id="SM00267">
    <property type="entry name" value="GGDEF"/>
    <property type="match status" value="1"/>
</dbReference>
<dbReference type="Gene3D" id="3.30.70.270">
    <property type="match status" value="1"/>
</dbReference>
<dbReference type="PROSITE" id="PS50887">
    <property type="entry name" value="GGDEF"/>
    <property type="match status" value="1"/>
</dbReference>
<evidence type="ECO:0000256" key="3">
    <source>
        <dbReference type="ARBA" id="ARBA00034247"/>
    </source>
</evidence>
<comment type="catalytic activity">
    <reaction evidence="3">
        <text>2 GTP = 3',3'-c-di-GMP + 2 diphosphate</text>
        <dbReference type="Rhea" id="RHEA:24898"/>
        <dbReference type="ChEBI" id="CHEBI:33019"/>
        <dbReference type="ChEBI" id="CHEBI:37565"/>
        <dbReference type="ChEBI" id="CHEBI:58805"/>
        <dbReference type="EC" id="2.7.7.65"/>
    </reaction>
</comment>
<dbReference type="AlphaFoldDB" id="A0A918W6H1"/>
<keyword evidence="4" id="KW-0812">Transmembrane</keyword>
<dbReference type="Pfam" id="PF00990">
    <property type="entry name" value="GGDEF"/>
    <property type="match status" value="1"/>
</dbReference>
<feature type="signal peptide" evidence="5">
    <location>
        <begin position="1"/>
        <end position="20"/>
    </location>
</feature>